<feature type="region of interest" description="Disordered" evidence="10">
    <location>
        <begin position="65"/>
        <end position="105"/>
    </location>
</feature>
<dbReference type="AlphaFoldDB" id="A0AAW0XVM2"/>
<dbReference type="EMBL" id="JARKIK010000029">
    <property type="protein sequence ID" value="KAK8742019.1"/>
    <property type="molecule type" value="Genomic_DNA"/>
</dbReference>
<comment type="similarity">
    <text evidence="2 9">Belongs to the sulfotransferase 2 family.</text>
</comment>
<dbReference type="EMBL" id="JARKIK010000029">
    <property type="protein sequence ID" value="KAK8742020.1"/>
    <property type="molecule type" value="Genomic_DNA"/>
</dbReference>
<keyword evidence="12" id="KW-1185">Reference proteome</keyword>
<dbReference type="EC" id="2.8.2.-" evidence="9"/>
<accession>A0AAW0XVM2</accession>
<evidence type="ECO:0000256" key="6">
    <source>
        <dbReference type="ARBA" id="ARBA00023034"/>
    </source>
</evidence>
<evidence type="ECO:0000313" key="12">
    <source>
        <dbReference type="Proteomes" id="UP001445076"/>
    </source>
</evidence>
<dbReference type="GO" id="GO:0008146">
    <property type="term" value="F:sulfotransferase activity"/>
    <property type="evidence" value="ECO:0007669"/>
    <property type="project" value="InterPro"/>
</dbReference>
<reference evidence="11 12" key="1">
    <citation type="journal article" date="2024" name="BMC Genomics">
        <title>Genome assembly of redclaw crayfish (Cherax quadricarinatus) provides insights into its immune adaptation and hypoxia tolerance.</title>
        <authorList>
            <person name="Liu Z."/>
            <person name="Zheng J."/>
            <person name="Li H."/>
            <person name="Fang K."/>
            <person name="Wang S."/>
            <person name="He J."/>
            <person name="Zhou D."/>
            <person name="Weng S."/>
            <person name="Chi M."/>
            <person name="Gu Z."/>
            <person name="He J."/>
            <person name="Li F."/>
            <person name="Wang M."/>
        </authorList>
    </citation>
    <scope>NUCLEOTIDE SEQUENCE [LARGE SCALE GENOMIC DNA]</scope>
    <source>
        <strain evidence="11">ZL_2023a</strain>
    </source>
</reference>
<keyword evidence="9" id="KW-0735">Signal-anchor</keyword>
<dbReference type="InterPro" id="IPR005331">
    <property type="entry name" value="Sulfotransferase"/>
</dbReference>
<evidence type="ECO:0000256" key="9">
    <source>
        <dbReference type="RuleBase" id="RU364020"/>
    </source>
</evidence>
<keyword evidence="3 9" id="KW-0808">Transferase</keyword>
<evidence type="ECO:0000256" key="4">
    <source>
        <dbReference type="ARBA" id="ARBA00022692"/>
    </source>
</evidence>
<dbReference type="GO" id="GO:0000139">
    <property type="term" value="C:Golgi membrane"/>
    <property type="evidence" value="ECO:0007669"/>
    <property type="project" value="UniProtKB-SubCell"/>
</dbReference>
<reference evidence="11" key="2">
    <citation type="submission" date="2024-01" db="EMBL/GenBank/DDBJ databases">
        <authorList>
            <person name="He J."/>
            <person name="Wang M."/>
            <person name="Zheng J."/>
            <person name="Liu Z."/>
        </authorList>
    </citation>
    <scope>NUCLEOTIDE SEQUENCE</scope>
    <source>
        <strain evidence="11">ZL_2023a</strain>
        <tissue evidence="11">Muscle</tissue>
    </source>
</reference>
<evidence type="ECO:0000256" key="8">
    <source>
        <dbReference type="ARBA" id="ARBA00023180"/>
    </source>
</evidence>
<evidence type="ECO:0000256" key="10">
    <source>
        <dbReference type="SAM" id="MobiDB-lite"/>
    </source>
</evidence>
<keyword evidence="6 9" id="KW-0333">Golgi apparatus</keyword>
<comment type="caution">
    <text evidence="11">The sequence shown here is derived from an EMBL/GenBank/DDBJ whole genome shotgun (WGS) entry which is preliminary data.</text>
</comment>
<dbReference type="PANTHER" id="PTHR12137:SF54">
    <property type="entry name" value="CARBOHYDRATE SULFOTRANSFERASE"/>
    <property type="match status" value="1"/>
</dbReference>
<evidence type="ECO:0000256" key="5">
    <source>
        <dbReference type="ARBA" id="ARBA00022989"/>
    </source>
</evidence>
<protein>
    <recommendedName>
        <fullName evidence="9">Carbohydrate sulfotransferase</fullName>
        <ecNumber evidence="9">2.8.2.-</ecNumber>
    </recommendedName>
</protein>
<proteinExistence type="inferred from homology"/>
<keyword evidence="8 9" id="KW-0325">Glycoprotein</keyword>
<dbReference type="Pfam" id="PF03567">
    <property type="entry name" value="Sulfotransfer_2"/>
    <property type="match status" value="1"/>
</dbReference>
<evidence type="ECO:0000313" key="11">
    <source>
        <dbReference type="EMBL" id="KAK8742019.1"/>
    </source>
</evidence>
<keyword evidence="9" id="KW-0119">Carbohydrate metabolism</keyword>
<keyword evidence="4 9" id="KW-0812">Transmembrane</keyword>
<comment type="subcellular location">
    <subcellularLocation>
        <location evidence="1 9">Golgi apparatus membrane</location>
        <topology evidence="1 9">Single-pass type II membrane protein</topology>
    </subcellularLocation>
</comment>
<feature type="compositionally biased region" description="Low complexity" evidence="10">
    <location>
        <begin position="72"/>
        <end position="94"/>
    </location>
</feature>
<feature type="region of interest" description="Disordered" evidence="10">
    <location>
        <begin position="431"/>
        <end position="471"/>
    </location>
</feature>
<name>A0AAW0XVM2_CHEQU</name>
<sequence length="471" mass="53660">MVFPGILRKINKTLPALLQTIVIICLLHFMTQGIVTKVQKKFHLSRYGHTDAGSQRPGRRATIRTAGGFSHSSRPPRSSSPSTSTTTTTTTTTTPMPPPPDGLMEKEHSRRLDILHRACSRWNLGLWATGKSNNVTQEELIALVNIPKSPLYQALLVSENHHLAVCPAARNGIQWLARRLLQLTGRFTERQLYRLHEPPAAIARHNFPYLNSWEAYPTVLAKSITVLMARHPFDRLLASYRHILEDPEKNPHGYLHYGRRIVRTYRQSPGHSKGPTFEEFVRFLLARDTHHLEDSWQLTMRRCTPCHIQYNMVTHFETLWHDVQWAWKKAGLGSLNTTDYFVYNLTPKIRKQYFSELTLAQILELYKKYKLDFQLYGYTIEEHMAYAKPGEEALDPALMVDLPRANHDMLQILLEAAREKALLKAEHANAVKAQAPESGSSSMGLPLTGERGSHVDISNDIEPDADNSKPE</sequence>
<keyword evidence="5 9" id="KW-1133">Transmembrane helix</keyword>
<feature type="transmembrane region" description="Helical" evidence="9">
    <location>
        <begin position="16"/>
        <end position="36"/>
    </location>
</feature>
<evidence type="ECO:0000256" key="2">
    <source>
        <dbReference type="ARBA" id="ARBA00006339"/>
    </source>
</evidence>
<dbReference type="InterPro" id="IPR018011">
    <property type="entry name" value="Carb_sulfotrans_8-10"/>
</dbReference>
<keyword evidence="7 9" id="KW-0472">Membrane</keyword>
<dbReference type="PANTHER" id="PTHR12137">
    <property type="entry name" value="CARBOHYDRATE SULFOTRANSFERASE"/>
    <property type="match status" value="1"/>
</dbReference>
<dbReference type="GO" id="GO:0016051">
    <property type="term" value="P:carbohydrate biosynthetic process"/>
    <property type="evidence" value="ECO:0007669"/>
    <property type="project" value="InterPro"/>
</dbReference>
<evidence type="ECO:0000256" key="1">
    <source>
        <dbReference type="ARBA" id="ARBA00004323"/>
    </source>
</evidence>
<organism evidence="11 12">
    <name type="scientific">Cherax quadricarinatus</name>
    <name type="common">Australian red claw crayfish</name>
    <dbReference type="NCBI Taxonomy" id="27406"/>
    <lineage>
        <taxon>Eukaryota</taxon>
        <taxon>Metazoa</taxon>
        <taxon>Ecdysozoa</taxon>
        <taxon>Arthropoda</taxon>
        <taxon>Crustacea</taxon>
        <taxon>Multicrustacea</taxon>
        <taxon>Malacostraca</taxon>
        <taxon>Eumalacostraca</taxon>
        <taxon>Eucarida</taxon>
        <taxon>Decapoda</taxon>
        <taxon>Pleocyemata</taxon>
        <taxon>Astacidea</taxon>
        <taxon>Parastacoidea</taxon>
        <taxon>Parastacidae</taxon>
        <taxon>Cherax</taxon>
    </lineage>
</organism>
<evidence type="ECO:0000256" key="3">
    <source>
        <dbReference type="ARBA" id="ARBA00022679"/>
    </source>
</evidence>
<dbReference type="Proteomes" id="UP001445076">
    <property type="component" value="Unassembled WGS sequence"/>
</dbReference>
<evidence type="ECO:0000256" key="7">
    <source>
        <dbReference type="ARBA" id="ARBA00023136"/>
    </source>
</evidence>
<gene>
    <name evidence="11" type="ORF">OTU49_002062</name>
</gene>